<gene>
    <name evidence="2" type="ORF">B0T22DRAFT_297366</name>
</gene>
<feature type="signal peptide" evidence="1">
    <location>
        <begin position="1"/>
        <end position="23"/>
    </location>
</feature>
<comment type="caution">
    <text evidence="2">The sequence shown here is derived from an EMBL/GenBank/DDBJ whole genome shotgun (WGS) entry which is preliminary data.</text>
</comment>
<evidence type="ECO:0000313" key="2">
    <source>
        <dbReference type="EMBL" id="KAK3682932.1"/>
    </source>
</evidence>
<organism evidence="2 3">
    <name type="scientific">Podospora appendiculata</name>
    <dbReference type="NCBI Taxonomy" id="314037"/>
    <lineage>
        <taxon>Eukaryota</taxon>
        <taxon>Fungi</taxon>
        <taxon>Dikarya</taxon>
        <taxon>Ascomycota</taxon>
        <taxon>Pezizomycotina</taxon>
        <taxon>Sordariomycetes</taxon>
        <taxon>Sordariomycetidae</taxon>
        <taxon>Sordariales</taxon>
        <taxon>Podosporaceae</taxon>
        <taxon>Podospora</taxon>
    </lineage>
</organism>
<keyword evidence="1" id="KW-0732">Signal</keyword>
<proteinExistence type="predicted"/>
<dbReference type="AlphaFoldDB" id="A0AAE0X1X8"/>
<accession>A0AAE0X1X8</accession>
<dbReference type="Proteomes" id="UP001270362">
    <property type="component" value="Unassembled WGS sequence"/>
</dbReference>
<keyword evidence="3" id="KW-1185">Reference proteome</keyword>
<dbReference type="EMBL" id="JAULSO010000005">
    <property type="protein sequence ID" value="KAK3682932.1"/>
    <property type="molecule type" value="Genomic_DNA"/>
</dbReference>
<feature type="chain" id="PRO_5041907119" evidence="1">
    <location>
        <begin position="24"/>
        <end position="181"/>
    </location>
</feature>
<sequence length="181" mass="18103">MKTLTRTTLLLLLTAATPLAAQATTATDDLFTLPETTNVPAFLSSIFTGNVPTGLTGAAATMVVSSLYGLEKSWATHALQSSGNAAIWSAAAQATDAASVEASLSASGYDYGHITTNAWYQDHVPADIKSDIASYDAAWASVFDAAVASKTSGNAAAVPACTGMAMAAGAVAVGVVAAVGL</sequence>
<evidence type="ECO:0000313" key="3">
    <source>
        <dbReference type="Proteomes" id="UP001270362"/>
    </source>
</evidence>
<name>A0AAE0X1X8_9PEZI</name>
<reference evidence="2" key="1">
    <citation type="journal article" date="2023" name="Mol. Phylogenet. Evol.">
        <title>Genome-scale phylogeny and comparative genomics of the fungal order Sordariales.</title>
        <authorList>
            <person name="Hensen N."/>
            <person name="Bonometti L."/>
            <person name="Westerberg I."/>
            <person name="Brannstrom I.O."/>
            <person name="Guillou S."/>
            <person name="Cros-Aarteil S."/>
            <person name="Calhoun S."/>
            <person name="Haridas S."/>
            <person name="Kuo A."/>
            <person name="Mondo S."/>
            <person name="Pangilinan J."/>
            <person name="Riley R."/>
            <person name="LaButti K."/>
            <person name="Andreopoulos B."/>
            <person name="Lipzen A."/>
            <person name="Chen C."/>
            <person name="Yan M."/>
            <person name="Daum C."/>
            <person name="Ng V."/>
            <person name="Clum A."/>
            <person name="Steindorff A."/>
            <person name="Ohm R.A."/>
            <person name="Martin F."/>
            <person name="Silar P."/>
            <person name="Natvig D.O."/>
            <person name="Lalanne C."/>
            <person name="Gautier V."/>
            <person name="Ament-Velasquez S.L."/>
            <person name="Kruys A."/>
            <person name="Hutchinson M.I."/>
            <person name="Powell A.J."/>
            <person name="Barry K."/>
            <person name="Miller A.N."/>
            <person name="Grigoriev I.V."/>
            <person name="Debuchy R."/>
            <person name="Gladieux P."/>
            <person name="Hiltunen Thoren M."/>
            <person name="Johannesson H."/>
        </authorList>
    </citation>
    <scope>NUCLEOTIDE SEQUENCE</scope>
    <source>
        <strain evidence="2">CBS 314.62</strain>
    </source>
</reference>
<evidence type="ECO:0000256" key="1">
    <source>
        <dbReference type="SAM" id="SignalP"/>
    </source>
</evidence>
<reference evidence="2" key="2">
    <citation type="submission" date="2023-06" db="EMBL/GenBank/DDBJ databases">
        <authorList>
            <consortium name="Lawrence Berkeley National Laboratory"/>
            <person name="Haridas S."/>
            <person name="Hensen N."/>
            <person name="Bonometti L."/>
            <person name="Westerberg I."/>
            <person name="Brannstrom I.O."/>
            <person name="Guillou S."/>
            <person name="Cros-Aarteil S."/>
            <person name="Calhoun S."/>
            <person name="Kuo A."/>
            <person name="Mondo S."/>
            <person name="Pangilinan J."/>
            <person name="Riley R."/>
            <person name="Labutti K."/>
            <person name="Andreopoulos B."/>
            <person name="Lipzen A."/>
            <person name="Chen C."/>
            <person name="Yanf M."/>
            <person name="Daum C."/>
            <person name="Ng V."/>
            <person name="Clum A."/>
            <person name="Steindorff A."/>
            <person name="Ohm R."/>
            <person name="Martin F."/>
            <person name="Silar P."/>
            <person name="Natvig D."/>
            <person name="Lalanne C."/>
            <person name="Gautier V."/>
            <person name="Ament-Velasquez S.L."/>
            <person name="Kruys A."/>
            <person name="Hutchinson M.I."/>
            <person name="Powell A.J."/>
            <person name="Barry K."/>
            <person name="Miller A.N."/>
            <person name="Grigoriev I.V."/>
            <person name="Debuchy R."/>
            <person name="Gladieux P."/>
            <person name="Thoren M.H."/>
            <person name="Johannesson H."/>
        </authorList>
    </citation>
    <scope>NUCLEOTIDE SEQUENCE</scope>
    <source>
        <strain evidence="2">CBS 314.62</strain>
    </source>
</reference>
<protein>
    <submittedName>
        <fullName evidence="2">Uncharacterized protein</fullName>
    </submittedName>
</protein>